<dbReference type="InterPro" id="IPR056277">
    <property type="entry name" value="PPIase_AIP"/>
</dbReference>
<evidence type="ECO:0000256" key="4">
    <source>
        <dbReference type="ARBA" id="ARBA00022803"/>
    </source>
</evidence>
<dbReference type="SUPFAM" id="SSF48452">
    <property type="entry name" value="TPR-like"/>
    <property type="match status" value="1"/>
</dbReference>
<sequence length="330" mass="37819">MNQEKDLIMKKVIHAGKSQASTLVKGTKVNFHFRTIIPAEDGGEDQIIDDSKARGKAMELVLGKQFKLEVWESALQMMSIGEVSEFTVDKNLCVPYPFVAKTLRDSYWGDGKKAKQEHRHCCGAMAMQQDNGLGYKDLDDLVLHPKDLKFVFELLSAEQTQATAKDSWELDENEKLNVIPQLREEGNMLYKSGDISGAKDKYAKAIGILEQLLLREKPGDEDWLKLDYMKIPFLLNFAQCMYKLGEFYNAIEQCNEVLKRDSENVKALYRRGLSHIKVWNPVLAKEDLQKAMTLDSSLEKSVLLELRQLEDMQKCKNQSDKQWLKKLFSV</sequence>
<dbReference type="InterPro" id="IPR019734">
    <property type="entry name" value="TPR_rpt"/>
</dbReference>
<proteinExistence type="predicted"/>
<accession>A0A9N6ZFX8</accession>
<dbReference type="Gene3D" id="1.25.40.10">
    <property type="entry name" value="Tetratricopeptide repeat domain"/>
    <property type="match status" value="1"/>
</dbReference>
<evidence type="ECO:0000256" key="1">
    <source>
        <dbReference type="ARBA" id="ARBA00004496"/>
    </source>
</evidence>
<dbReference type="SMART" id="SM00028">
    <property type="entry name" value="TPR"/>
    <property type="match status" value="3"/>
</dbReference>
<gene>
    <name evidence="6" type="primary">EOG090X09NR</name>
</gene>
<evidence type="ECO:0000256" key="2">
    <source>
        <dbReference type="ARBA" id="ARBA00022490"/>
    </source>
</evidence>
<dbReference type="GO" id="GO:0003755">
    <property type="term" value="F:peptidyl-prolyl cis-trans isomerase activity"/>
    <property type="evidence" value="ECO:0007669"/>
    <property type="project" value="InterPro"/>
</dbReference>
<dbReference type="PANTHER" id="PTHR11242:SF0">
    <property type="entry name" value="TPR_REGION DOMAIN-CONTAINING PROTEIN"/>
    <property type="match status" value="1"/>
</dbReference>
<evidence type="ECO:0000313" key="6">
    <source>
        <dbReference type="EMBL" id="CAG4645662.1"/>
    </source>
</evidence>
<keyword evidence="3" id="KW-0677">Repeat</keyword>
<keyword evidence="2" id="KW-0963">Cytoplasm</keyword>
<dbReference type="Gene3D" id="3.10.50.40">
    <property type="match status" value="1"/>
</dbReference>
<dbReference type="Pfam" id="PF23322">
    <property type="entry name" value="PPIase_AIP"/>
    <property type="match status" value="1"/>
</dbReference>
<reference evidence="6" key="1">
    <citation type="submission" date="2021-04" db="EMBL/GenBank/DDBJ databases">
        <authorList>
            <person name="Cornetti L."/>
        </authorList>
    </citation>
    <scope>NUCLEOTIDE SEQUENCE</scope>
</reference>
<evidence type="ECO:0000256" key="3">
    <source>
        <dbReference type="ARBA" id="ARBA00022737"/>
    </source>
</evidence>
<comment type="subcellular location">
    <subcellularLocation>
        <location evidence="1">Cytoplasm</location>
    </subcellularLocation>
</comment>
<protein>
    <submittedName>
        <fullName evidence="6">EOG090X09NR</fullName>
    </submittedName>
</protein>
<dbReference type="GO" id="GO:0005737">
    <property type="term" value="C:cytoplasm"/>
    <property type="evidence" value="ECO:0007669"/>
    <property type="project" value="UniProtKB-SubCell"/>
</dbReference>
<dbReference type="FunFam" id="1.25.40.10:FF:000052">
    <property type="entry name" value="Aryl-hydrocarbon-interacting protein-like 1"/>
    <property type="match status" value="1"/>
</dbReference>
<name>A0A9N6ZFX8_9CRUS</name>
<dbReference type="AlphaFoldDB" id="A0A9N6ZFX8"/>
<keyword evidence="4" id="KW-0802">TPR repeat</keyword>
<dbReference type="PANTHER" id="PTHR11242">
    <property type="entry name" value="ARYL HYDROCARBON RECEPTOR INTERACTING PROTEIN RELATED"/>
    <property type="match status" value="1"/>
</dbReference>
<dbReference type="EMBL" id="OC989007">
    <property type="protein sequence ID" value="CAG4645662.1"/>
    <property type="molecule type" value="Genomic_DNA"/>
</dbReference>
<feature type="domain" description="AIP/AIPL N-terminal FKBP-type PPIase" evidence="5">
    <location>
        <begin position="23"/>
        <end position="155"/>
    </location>
</feature>
<evidence type="ECO:0000259" key="5">
    <source>
        <dbReference type="Pfam" id="PF23322"/>
    </source>
</evidence>
<dbReference type="SUPFAM" id="SSF54534">
    <property type="entry name" value="FKBP-like"/>
    <property type="match status" value="1"/>
</dbReference>
<dbReference type="InterPro" id="IPR039663">
    <property type="entry name" value="AIP/AIPL1/TTC9"/>
</dbReference>
<dbReference type="InterPro" id="IPR046357">
    <property type="entry name" value="PPIase_dom_sf"/>
</dbReference>
<organism evidence="6">
    <name type="scientific">Lynceus sp. MCZ IZ 141354</name>
    <dbReference type="NCBI Taxonomy" id="1930659"/>
    <lineage>
        <taxon>Eukaryota</taxon>
        <taxon>Metazoa</taxon>
        <taxon>Ecdysozoa</taxon>
        <taxon>Arthropoda</taxon>
        <taxon>Crustacea</taxon>
        <taxon>Branchiopoda</taxon>
        <taxon>Diplostraca</taxon>
        <taxon>Laevicaudata</taxon>
        <taxon>Lynceidae</taxon>
        <taxon>Lynceus</taxon>
    </lineage>
</organism>
<dbReference type="InterPro" id="IPR011990">
    <property type="entry name" value="TPR-like_helical_dom_sf"/>
</dbReference>